<gene>
    <name evidence="1" type="ORF">PAT3040_02457</name>
</gene>
<reference evidence="1 2" key="1">
    <citation type="submission" date="2017-08" db="EMBL/GenBank/DDBJ databases">
        <title>Substantial Increase in Enzyme Production by Combined Drug-Resistance Mutations in Paenibacillus agaridevorans.</title>
        <authorList>
            <person name="Tanaka Y."/>
            <person name="Funane K."/>
            <person name="Hosaka T."/>
            <person name="Shiwa Y."/>
            <person name="Fujita N."/>
            <person name="Miyazaki T."/>
            <person name="Yoshikawa H."/>
            <person name="Murakami K."/>
            <person name="Kasahara K."/>
            <person name="Inaoka T."/>
            <person name="Hiraga Y."/>
            <person name="Ochi K."/>
        </authorList>
    </citation>
    <scope>NUCLEOTIDE SEQUENCE [LARGE SCALE GENOMIC DNA]</scope>
    <source>
        <strain evidence="1 2">T-3040</strain>
    </source>
</reference>
<accession>A0A2R5EVS0</accession>
<dbReference type="Gene3D" id="3.40.50.1820">
    <property type="entry name" value="alpha/beta hydrolase"/>
    <property type="match status" value="1"/>
</dbReference>
<evidence type="ECO:0000313" key="2">
    <source>
        <dbReference type="Proteomes" id="UP000245202"/>
    </source>
</evidence>
<dbReference type="EMBL" id="BDQX01000116">
    <property type="protein sequence ID" value="GBG07893.1"/>
    <property type="molecule type" value="Genomic_DNA"/>
</dbReference>
<proteinExistence type="predicted"/>
<dbReference type="InterPro" id="IPR029058">
    <property type="entry name" value="AB_hydrolase_fold"/>
</dbReference>
<dbReference type="Proteomes" id="UP000245202">
    <property type="component" value="Unassembled WGS sequence"/>
</dbReference>
<dbReference type="Pfam" id="PF00756">
    <property type="entry name" value="Esterase"/>
    <property type="match status" value="1"/>
</dbReference>
<evidence type="ECO:0000313" key="1">
    <source>
        <dbReference type="EMBL" id="GBG07893.1"/>
    </source>
</evidence>
<name>A0A2R5EVS0_9BACL</name>
<dbReference type="RefSeq" id="WP_108992880.1">
    <property type="nucleotide sequence ID" value="NZ_BDQX01000116.1"/>
</dbReference>
<dbReference type="PANTHER" id="PTHR48098:SF3">
    <property type="entry name" value="IRON(III) ENTEROBACTIN ESTERASE"/>
    <property type="match status" value="1"/>
</dbReference>
<protein>
    <submittedName>
        <fullName evidence="1">Enterochelin esterase</fullName>
    </submittedName>
</protein>
<dbReference type="AlphaFoldDB" id="A0A2R5EVS0"/>
<dbReference type="InterPro" id="IPR000801">
    <property type="entry name" value="Esterase-like"/>
</dbReference>
<dbReference type="SUPFAM" id="SSF53474">
    <property type="entry name" value="alpha/beta-Hydrolases"/>
    <property type="match status" value="1"/>
</dbReference>
<comment type="caution">
    <text evidence="1">The sequence shown here is derived from an EMBL/GenBank/DDBJ whole genome shotgun (WGS) entry which is preliminary data.</text>
</comment>
<dbReference type="InterPro" id="IPR050583">
    <property type="entry name" value="Mycobacterial_A85_antigen"/>
</dbReference>
<dbReference type="PANTHER" id="PTHR48098">
    <property type="entry name" value="ENTEROCHELIN ESTERASE-RELATED"/>
    <property type="match status" value="1"/>
</dbReference>
<keyword evidence="2" id="KW-1185">Reference proteome</keyword>
<organism evidence="1 2">
    <name type="scientific">Paenibacillus agaridevorans</name>
    <dbReference type="NCBI Taxonomy" id="171404"/>
    <lineage>
        <taxon>Bacteria</taxon>
        <taxon>Bacillati</taxon>
        <taxon>Bacillota</taxon>
        <taxon>Bacilli</taxon>
        <taxon>Bacillales</taxon>
        <taxon>Paenibacillaceae</taxon>
        <taxon>Paenibacillus</taxon>
    </lineage>
</organism>
<sequence>MTDDRYLKRTILKETVPSRYLAEGERQLRIFLPPGYNELLSYPVVYCQDGEDFFNFGRVATSATKLILDEGLEPFIIVGVDVDKKHRTDEYAADGSRHGAYLRFFAEELLPFVEERYPVRKEPEDRLLAGDSLGGTVSLHLALEYPQLFTRVISMSGAFFASSQAVIDRNYDLEWLDIYMIVGLQETEYETTDRGVHDFLALNRNAKALLEHKGARIYYEEKDGKHQWGFWQKEIPAALAYFIEVE</sequence>